<reference evidence="1 2" key="1">
    <citation type="submission" date="2018-12" db="EMBL/GenBank/DDBJ databases">
        <authorList>
            <person name="Sun L."/>
            <person name="Chen Z."/>
        </authorList>
    </citation>
    <scope>NUCLEOTIDE SEQUENCE [LARGE SCALE GENOMIC DNA]</scope>
    <source>
        <strain evidence="1 2">3-5-3</strain>
    </source>
</reference>
<dbReference type="InterPro" id="IPR009665">
    <property type="entry name" value="YyaC"/>
</dbReference>
<keyword evidence="1" id="KW-0378">Hydrolase</keyword>
<keyword evidence="1" id="KW-0645">Protease</keyword>
<proteinExistence type="predicted"/>
<name>A0A433X4E1_9BACL</name>
<protein>
    <submittedName>
        <fullName evidence="1">Spore protease YyaC</fullName>
    </submittedName>
</protein>
<organism evidence="1 2">
    <name type="scientific">Paenibacillus zeisoli</name>
    <dbReference type="NCBI Taxonomy" id="2496267"/>
    <lineage>
        <taxon>Bacteria</taxon>
        <taxon>Bacillati</taxon>
        <taxon>Bacillota</taxon>
        <taxon>Bacilli</taxon>
        <taxon>Bacillales</taxon>
        <taxon>Paenibacillaceae</taxon>
        <taxon>Paenibacillus</taxon>
    </lineage>
</organism>
<dbReference type="GO" id="GO:0006508">
    <property type="term" value="P:proteolysis"/>
    <property type="evidence" value="ECO:0007669"/>
    <property type="project" value="UniProtKB-KW"/>
</dbReference>
<dbReference type="SUPFAM" id="SSF53163">
    <property type="entry name" value="HybD-like"/>
    <property type="match status" value="1"/>
</dbReference>
<dbReference type="RefSeq" id="WP_127200275.1">
    <property type="nucleotide sequence ID" value="NZ_RZNX01000008.1"/>
</dbReference>
<evidence type="ECO:0000313" key="2">
    <source>
        <dbReference type="Proteomes" id="UP000272464"/>
    </source>
</evidence>
<dbReference type="OrthoDB" id="9815953at2"/>
<evidence type="ECO:0000313" key="1">
    <source>
        <dbReference type="EMBL" id="RUT28927.1"/>
    </source>
</evidence>
<dbReference type="NCBIfam" id="TIGR02841">
    <property type="entry name" value="spore_YyaC"/>
    <property type="match status" value="1"/>
</dbReference>
<dbReference type="GO" id="GO:0008233">
    <property type="term" value="F:peptidase activity"/>
    <property type="evidence" value="ECO:0007669"/>
    <property type="project" value="UniProtKB-KW"/>
</dbReference>
<dbReference type="AlphaFoldDB" id="A0A433X4E1"/>
<sequence length="194" mass="20740">MGTSKRRLLDEALAGRKWSAGSELNEFFKEVWSQNQGDNLTFLCIGTDRSSGDALGPLVGSKLIKYGFRHVIGSLDHPCDSLNFKDRLEAIPQNHQIVAIDACLGTAPSVGHYILARQPLLPAQSVGGMLPPVGDYSVAAIVNVKGPKPYTSLQMTSLYQVMCMAEEIATAAASAFGKIPNLATKHGSEPAVLD</sequence>
<comment type="caution">
    <text evidence="1">The sequence shown here is derived from an EMBL/GenBank/DDBJ whole genome shotgun (WGS) entry which is preliminary data.</text>
</comment>
<dbReference type="InterPro" id="IPR023430">
    <property type="entry name" value="Pept_HybD-like_dom_sf"/>
</dbReference>
<dbReference type="Proteomes" id="UP000272464">
    <property type="component" value="Unassembled WGS sequence"/>
</dbReference>
<keyword evidence="2" id="KW-1185">Reference proteome</keyword>
<gene>
    <name evidence="1" type="primary">yyaC</name>
    <name evidence="1" type="ORF">EJP77_16095</name>
</gene>
<dbReference type="Pfam" id="PF06866">
    <property type="entry name" value="DUF1256"/>
    <property type="match status" value="1"/>
</dbReference>
<accession>A0A433X4E1</accession>
<dbReference type="EMBL" id="RZNX01000008">
    <property type="protein sequence ID" value="RUT28927.1"/>
    <property type="molecule type" value="Genomic_DNA"/>
</dbReference>